<comment type="caution">
    <text evidence="1">The sequence shown here is derived from an EMBL/GenBank/DDBJ whole genome shotgun (WGS) entry which is preliminary data.</text>
</comment>
<dbReference type="AlphaFoldDB" id="W1YHK4"/>
<sequence>HQNAMAEAFYNELTTRMEQLGFIRSKKTGSIS</sequence>
<name>W1YHK4_9ZZZZ</name>
<keyword evidence="1" id="KW-0808">Transferase</keyword>
<evidence type="ECO:0000313" key="1">
    <source>
        <dbReference type="EMBL" id="ETJ41947.1"/>
    </source>
</evidence>
<reference evidence="1" key="1">
    <citation type="submission" date="2013-12" db="EMBL/GenBank/DDBJ databases">
        <title>A Varibaculum cambriense genome reconstructed from a premature infant gut community with otherwise low bacterial novelty that shifts toward anaerobic metabolism during the third week of life.</title>
        <authorList>
            <person name="Brown C.T."/>
            <person name="Sharon I."/>
            <person name="Thomas B.C."/>
            <person name="Castelle C.J."/>
            <person name="Morowitz M.J."/>
            <person name="Banfield J.F."/>
        </authorList>
    </citation>
    <scope>NUCLEOTIDE SEQUENCE</scope>
</reference>
<organism evidence="1">
    <name type="scientific">human gut metagenome</name>
    <dbReference type="NCBI Taxonomy" id="408170"/>
    <lineage>
        <taxon>unclassified sequences</taxon>
        <taxon>metagenomes</taxon>
        <taxon>organismal metagenomes</taxon>
    </lineage>
</organism>
<gene>
    <name evidence="1" type="ORF">Q604_UNBC04097G0001</name>
</gene>
<accession>W1YHK4</accession>
<dbReference type="EMBL" id="AZMM01004097">
    <property type="protein sequence ID" value="ETJ41947.1"/>
    <property type="molecule type" value="Genomic_DNA"/>
</dbReference>
<proteinExistence type="predicted"/>
<protein>
    <submittedName>
        <fullName evidence="1">Methyltransferase type 12</fullName>
    </submittedName>
</protein>
<dbReference type="GO" id="GO:0032259">
    <property type="term" value="P:methylation"/>
    <property type="evidence" value="ECO:0007669"/>
    <property type="project" value="UniProtKB-KW"/>
</dbReference>
<feature type="non-terminal residue" evidence="1">
    <location>
        <position position="1"/>
    </location>
</feature>
<keyword evidence="1" id="KW-0489">Methyltransferase</keyword>
<dbReference type="GO" id="GO:0008168">
    <property type="term" value="F:methyltransferase activity"/>
    <property type="evidence" value="ECO:0007669"/>
    <property type="project" value="UniProtKB-KW"/>
</dbReference>